<proteinExistence type="predicted"/>
<name>A0A3B0T0E8_9ZZZZ</name>
<accession>A0A3B0T0E8</accession>
<evidence type="ECO:0000313" key="1">
    <source>
        <dbReference type="EMBL" id="VAW06827.1"/>
    </source>
</evidence>
<dbReference type="Gene3D" id="2.60.40.10">
    <property type="entry name" value="Immunoglobulins"/>
    <property type="match status" value="1"/>
</dbReference>
<organism evidence="1">
    <name type="scientific">hydrothermal vent metagenome</name>
    <dbReference type="NCBI Taxonomy" id="652676"/>
    <lineage>
        <taxon>unclassified sequences</taxon>
        <taxon>metagenomes</taxon>
        <taxon>ecological metagenomes</taxon>
    </lineage>
</organism>
<dbReference type="EMBL" id="UOEK01000371">
    <property type="protein sequence ID" value="VAW06827.1"/>
    <property type="molecule type" value="Genomic_DNA"/>
</dbReference>
<gene>
    <name evidence="1" type="ORF">MNBD_ACTINO02-1189</name>
</gene>
<dbReference type="InterPro" id="IPR013783">
    <property type="entry name" value="Ig-like_fold"/>
</dbReference>
<dbReference type="AlphaFoldDB" id="A0A3B0T0E8"/>
<evidence type="ECO:0008006" key="2">
    <source>
        <dbReference type="Google" id="ProtNLM"/>
    </source>
</evidence>
<feature type="non-terminal residue" evidence="1">
    <location>
        <position position="1"/>
    </location>
</feature>
<sequence length="182" mass="19589">DIASYNVWFSELPGGTKAIVPEPYTFGPATRTSGRWYIIDWPRAQTSGETCYQVSAVDASGQGGPRSVEECFDSTPGAPTQVMGVTVGLGGGSGEVFVSWDPNPEGDIASYNAYFSEFPGGPYTYVPEPYFFGPDTLMSGRIYFIDWPREETVGKTCYIITAVDLNQKEGPASAEACFDPGA</sequence>
<protein>
    <recommendedName>
        <fullName evidence="2">Fibronectin type-III domain-containing protein</fullName>
    </recommendedName>
</protein>
<reference evidence="1" key="1">
    <citation type="submission" date="2018-06" db="EMBL/GenBank/DDBJ databases">
        <authorList>
            <person name="Zhirakovskaya E."/>
        </authorList>
    </citation>
    <scope>NUCLEOTIDE SEQUENCE</scope>
</reference>